<feature type="domain" description="Surface lipoprotein assembly modifier C-terminal" evidence="9">
    <location>
        <begin position="204"/>
        <end position="493"/>
    </location>
</feature>
<dbReference type="Proteomes" id="UP000276010">
    <property type="component" value="Unassembled WGS sequence"/>
</dbReference>
<dbReference type="SUPFAM" id="SSF48452">
    <property type="entry name" value="TPR-like"/>
    <property type="match status" value="1"/>
</dbReference>
<evidence type="ECO:0000256" key="3">
    <source>
        <dbReference type="ARBA" id="ARBA00022692"/>
    </source>
</evidence>
<keyword evidence="2" id="KW-1134">Transmembrane beta strand</keyword>
<comment type="similarity">
    <text evidence="7">Belongs to the Slam family.</text>
</comment>
<evidence type="ECO:0000256" key="7">
    <source>
        <dbReference type="ARBA" id="ARBA00023609"/>
    </source>
</evidence>
<evidence type="ECO:0000256" key="4">
    <source>
        <dbReference type="ARBA" id="ARBA00022729"/>
    </source>
</evidence>
<dbReference type="RefSeq" id="WP_125134496.1">
    <property type="nucleotide sequence ID" value="NZ_RRUC01000014.1"/>
</dbReference>
<dbReference type="AlphaFoldDB" id="A0A426FJL9"/>
<comment type="caution">
    <text evidence="11">The sequence shown here is derived from an EMBL/GenBank/DDBJ whole genome shotgun (WGS) entry which is preliminary data.</text>
</comment>
<evidence type="ECO:0000259" key="10">
    <source>
        <dbReference type="Pfam" id="PF24575"/>
    </source>
</evidence>
<dbReference type="GO" id="GO:0009279">
    <property type="term" value="C:cell outer membrane"/>
    <property type="evidence" value="ECO:0007669"/>
    <property type="project" value="UniProtKB-SubCell"/>
</dbReference>
<evidence type="ECO:0000256" key="5">
    <source>
        <dbReference type="ARBA" id="ARBA00023136"/>
    </source>
</evidence>
<organism evidence="11 12">
    <name type="scientific">Bibersteinia trehalosi</name>
    <name type="common">Pasteurella trehalosi</name>
    <dbReference type="NCBI Taxonomy" id="47735"/>
    <lineage>
        <taxon>Bacteria</taxon>
        <taxon>Pseudomonadati</taxon>
        <taxon>Pseudomonadota</taxon>
        <taxon>Gammaproteobacteria</taxon>
        <taxon>Pasteurellales</taxon>
        <taxon>Pasteurellaceae</taxon>
        <taxon>Bibersteinia</taxon>
    </lineage>
</organism>
<feature type="chain" id="PRO_5019167299" evidence="8">
    <location>
        <begin position="18"/>
        <end position="493"/>
    </location>
</feature>
<evidence type="ECO:0000256" key="6">
    <source>
        <dbReference type="ARBA" id="ARBA00023237"/>
    </source>
</evidence>
<evidence type="ECO:0000259" key="9">
    <source>
        <dbReference type="Pfam" id="PF04575"/>
    </source>
</evidence>
<evidence type="ECO:0000256" key="1">
    <source>
        <dbReference type="ARBA" id="ARBA00004571"/>
    </source>
</evidence>
<dbReference type="Pfam" id="PF24575">
    <property type="entry name" value="TPR_Slam"/>
    <property type="match status" value="1"/>
</dbReference>
<feature type="signal peptide" evidence="8">
    <location>
        <begin position="1"/>
        <end position="17"/>
    </location>
</feature>
<dbReference type="Pfam" id="PF04575">
    <property type="entry name" value="SlipAM"/>
    <property type="match status" value="1"/>
</dbReference>
<dbReference type="STRING" id="1263831.F543_20230"/>
<evidence type="ECO:0000313" key="11">
    <source>
        <dbReference type="EMBL" id="RRN05116.1"/>
    </source>
</evidence>
<dbReference type="InterPro" id="IPR057556">
    <property type="entry name" value="TPR_Slam"/>
</dbReference>
<dbReference type="EMBL" id="RRUC01000014">
    <property type="protein sequence ID" value="RRN05116.1"/>
    <property type="molecule type" value="Genomic_DNA"/>
</dbReference>
<reference evidence="11 12" key="1">
    <citation type="submission" date="2018-11" db="EMBL/GenBank/DDBJ databases">
        <title>Whole genome sequence of Bibersteinia trehalosi strain OADDL-BT1 an multidrug resistant pathogen isolate.</title>
        <authorList>
            <person name="Couger M."/>
            <person name="Ramachandran A."/>
        </authorList>
    </citation>
    <scope>NUCLEOTIDE SEQUENCE [LARGE SCALE GENOMIC DNA]</scope>
    <source>
        <strain evidence="11 12">OADDL-BT1</strain>
    </source>
</reference>
<evidence type="ECO:0000313" key="12">
    <source>
        <dbReference type="Proteomes" id="UP000276010"/>
    </source>
</evidence>
<feature type="domain" description="Surface lipoprotein assembly modifier N-terminal TPR repeats region" evidence="10">
    <location>
        <begin position="85"/>
        <end position="176"/>
    </location>
</feature>
<keyword evidence="6" id="KW-0998">Cell outer membrane</keyword>
<evidence type="ECO:0000256" key="2">
    <source>
        <dbReference type="ARBA" id="ARBA00022452"/>
    </source>
</evidence>
<comment type="subcellular location">
    <subcellularLocation>
        <location evidence="1">Cell outer membrane</location>
        <topology evidence="1">Multi-pass membrane protein</topology>
    </subcellularLocation>
</comment>
<keyword evidence="4 8" id="KW-0732">Signal</keyword>
<keyword evidence="3" id="KW-0812">Transmembrane</keyword>
<accession>A0A426FJL9</accession>
<keyword evidence="5" id="KW-0472">Membrane</keyword>
<evidence type="ECO:0000256" key="8">
    <source>
        <dbReference type="SAM" id="SignalP"/>
    </source>
</evidence>
<dbReference type="InterPro" id="IPR011990">
    <property type="entry name" value="TPR-like_helical_dom_sf"/>
</dbReference>
<dbReference type="Gene3D" id="1.25.40.10">
    <property type="entry name" value="Tetratricopeptide repeat domain"/>
    <property type="match status" value="1"/>
</dbReference>
<proteinExistence type="inferred from homology"/>
<sequence length="493" mass="57363">MKKYPLLFSLFSPVVWAETVIEHNTDPVSFEHHSQAVKFEQNFAQSTCALNVGFANGSAGVSSRCERIKKSEKTTAYQPAYSFNQNVERQINQAILSQDWATLEPLLSRYPQTENFDPLLWHYAHAALAYAKKDHHSAIFHYRQLLARNPNLVYPRFDLALILTEDQQFRAAEEEFQQLQAHLPPELAKIARNTQAQIAENEAWQPDFYLQYTQTDNVNNASSSPIVNVNGRIFRKNADSLPKSATGVRYGLGLSKLHNVKGNHFAGLTLNYSGIYYWDNRDYREQSVFVSPSYSYRTAAYRLTFSPFIEQNWLGSSRYNYQFGATVNGLRYLNSQWLVSGRFTHLQKRYFEELTASRYNSYQHQLGGGVQWQAVKNGRFFANLDGVREIAREKAQSSNKWLARVGAFFQGERWATQASIGFGKRYFADKHYLFGYKRLDTEYQANVAVWNRTWHWRGIVPKLNFRYQKIDSNIADFYTRKNQEWFITLEKLF</sequence>
<dbReference type="InterPro" id="IPR007655">
    <property type="entry name" value="Slam_C"/>
</dbReference>
<name>A0A426FJL9_BIBTR</name>
<protein>
    <submittedName>
        <fullName evidence="11">DUF560 domain-containing protein</fullName>
    </submittedName>
</protein>
<gene>
    <name evidence="11" type="ORF">EIM44_02485</name>
</gene>